<evidence type="ECO:0000313" key="2">
    <source>
        <dbReference type="Proteomes" id="UP000589085"/>
    </source>
</evidence>
<organism evidence="1 2">
    <name type="scientific">Gluconacetobacter sacchari</name>
    <dbReference type="NCBI Taxonomy" id="92759"/>
    <lineage>
        <taxon>Bacteria</taxon>
        <taxon>Pseudomonadati</taxon>
        <taxon>Pseudomonadota</taxon>
        <taxon>Alphaproteobacteria</taxon>
        <taxon>Acetobacterales</taxon>
        <taxon>Acetobacteraceae</taxon>
        <taxon>Gluconacetobacter</taxon>
    </lineage>
</organism>
<reference evidence="1 2" key="1">
    <citation type="submission" date="2020-04" db="EMBL/GenBank/DDBJ databases">
        <title>Description of novel Gluconacetobacter.</title>
        <authorList>
            <person name="Sombolestani A."/>
        </authorList>
    </citation>
    <scope>NUCLEOTIDE SEQUENCE [LARGE SCALE GENOMIC DNA]</scope>
    <source>
        <strain evidence="1 2">LMG 19747</strain>
    </source>
</reference>
<name>A0A7W4IEY7_9PROT</name>
<comment type="caution">
    <text evidence="1">The sequence shown here is derived from an EMBL/GenBank/DDBJ whole genome shotgun (WGS) entry which is preliminary data.</text>
</comment>
<dbReference type="AlphaFoldDB" id="A0A7W4IEY7"/>
<evidence type="ECO:0000313" key="1">
    <source>
        <dbReference type="EMBL" id="MBB2161542.1"/>
    </source>
</evidence>
<sequence length="132" mass="14846">MIRQYYASPFQGGDNPLRVGCVAVGTIFRLPAPRERYASWIVEAFLNGQCMACAYNRRTGRWEDRYLSRRSDTVVIRSLAHGKRVTVALRWLLHEGGDDAIAAPYPDLPDVYRFHGAYRRAAGARCAGRIAA</sequence>
<dbReference type="Proteomes" id="UP000589085">
    <property type="component" value="Unassembled WGS sequence"/>
</dbReference>
<protein>
    <submittedName>
        <fullName evidence="1">Uncharacterized protein</fullName>
    </submittedName>
</protein>
<accession>A0A7W4IEY7</accession>
<dbReference type="EMBL" id="JABEQJ010000022">
    <property type="protein sequence ID" value="MBB2161542.1"/>
    <property type="molecule type" value="Genomic_DNA"/>
</dbReference>
<dbReference type="RefSeq" id="WP_182973656.1">
    <property type="nucleotide sequence ID" value="NZ_JABEQJ010000022.1"/>
</dbReference>
<gene>
    <name evidence="1" type="ORF">HLH48_15415</name>
</gene>
<proteinExistence type="predicted"/>